<dbReference type="PANTHER" id="PTHR11895">
    <property type="entry name" value="TRANSAMIDASE"/>
    <property type="match status" value="1"/>
</dbReference>
<dbReference type="AlphaFoldDB" id="Q8GRB9"/>
<keyword evidence="4" id="KW-0614">Plasmid</keyword>
<evidence type="ECO:0000256" key="1">
    <source>
        <dbReference type="ARBA" id="ARBA00009199"/>
    </source>
</evidence>
<gene>
    <name evidence="4" type="primary">cahA</name>
</gene>
<dbReference type="SUPFAM" id="SSF75304">
    <property type="entry name" value="Amidase signature (AS) enzymes"/>
    <property type="match status" value="1"/>
</dbReference>
<geneLocation type="plasmid" evidence="4">
    <name>pRC1</name>
</geneLocation>
<dbReference type="SMR" id="Q8GRB9"/>
<name>Q8GRB9_9MICC</name>
<evidence type="ECO:0000313" key="4">
    <source>
        <dbReference type="EMBL" id="BAC15598.1"/>
    </source>
</evidence>
<dbReference type="GO" id="GO:0016787">
    <property type="term" value="F:hydrolase activity"/>
    <property type="evidence" value="ECO:0007669"/>
    <property type="project" value="UniProtKB-KW"/>
</dbReference>
<dbReference type="Pfam" id="PF01425">
    <property type="entry name" value="Amidase"/>
    <property type="match status" value="1"/>
</dbReference>
<dbReference type="InterPro" id="IPR023631">
    <property type="entry name" value="Amidase_dom"/>
</dbReference>
<dbReference type="Gene3D" id="3.90.1300.10">
    <property type="entry name" value="Amidase signature (AS) domain"/>
    <property type="match status" value="1"/>
</dbReference>
<sequence length="506" mass="52136">MTKTSATRPVIQPPPVADSGPHAAEVSAPLIEQARAIRDGDLSSRELTRMYLERIEALDSAETLNSFLLSRGDEVLAEAARLDDLQASGEIVGPLHGIPLGIKDALFTAGTRTTGGSAVLKDFVPTKDATAVRLLKSAGALVLGKTNLHECGFGITSNNPHFGPVRNPYDPQRIPGGSSGGSAAAVSAQLCSAAIGTDTGGSVRIPAALCGVVGLKPTLGRASRGGMLGLSWSYDVLGPITRTVADAAALLRVVASGPDPMDPFAAADPSGASLPEAIAETGLSLKGVRIGIPDGYFAEDNTPDVDRVLAENYRLLESAGAILVPVTVKDVEQATHTGFMTVIPETIVLMEEALREAGIEGGIAGNLQAFGADVRAVLGSQVGPEAQPVPAFAYAEAMSRTVPAIRRGFSEALANVDVLLTATTPATAVPIAEDVTMQHNGRSLDTFETLIPYTFCISVAGLPAISVPGGTAENGLPVGLQFVGAPWSEARLLEIALAYERLVAGA</sequence>
<dbReference type="InterPro" id="IPR000120">
    <property type="entry name" value="Amidase"/>
</dbReference>
<evidence type="ECO:0000256" key="2">
    <source>
        <dbReference type="SAM" id="MobiDB-lite"/>
    </source>
</evidence>
<dbReference type="PROSITE" id="PS00571">
    <property type="entry name" value="AMIDASES"/>
    <property type="match status" value="1"/>
</dbReference>
<reference evidence="4" key="1">
    <citation type="journal article" date="2006" name="J. Biosci. Bioeng.">
        <title>Cloning and nucleotide sequence of carbaryl hydrolase gene (cahA) from Arthrobacter sp. RC100.</title>
        <authorList>
            <person name="Hashimoto M."/>
            <person name="Mizutani A."/>
            <person name="Tago K."/>
            <person name="Ohnishi-Kameyama M."/>
            <person name="Shimojo T."/>
            <person name="Hayatsu M."/>
        </authorList>
    </citation>
    <scope>NUCLEOTIDE SEQUENCE</scope>
    <source>
        <strain evidence="4">RC100</strain>
        <plasmid evidence="4">pRC1</plasmid>
    </source>
</reference>
<evidence type="ECO:0000259" key="3">
    <source>
        <dbReference type="Pfam" id="PF01425"/>
    </source>
</evidence>
<feature type="domain" description="Amidase" evidence="3">
    <location>
        <begin position="46"/>
        <end position="493"/>
    </location>
</feature>
<comment type="similarity">
    <text evidence="1">Belongs to the amidase family.</text>
</comment>
<accession>Q8GRB9</accession>
<dbReference type="EMBL" id="AB081302">
    <property type="protein sequence ID" value="BAC15598.1"/>
    <property type="molecule type" value="Genomic_DNA"/>
</dbReference>
<dbReference type="InterPro" id="IPR020556">
    <property type="entry name" value="Amidase_CS"/>
</dbReference>
<proteinExistence type="inferred from homology"/>
<dbReference type="InterPro" id="IPR036928">
    <property type="entry name" value="AS_sf"/>
</dbReference>
<keyword evidence="4" id="KW-0378">Hydrolase</keyword>
<dbReference type="PANTHER" id="PTHR11895:SF7">
    <property type="entry name" value="GLUTAMYL-TRNA(GLN) AMIDOTRANSFERASE SUBUNIT A, MITOCHONDRIAL"/>
    <property type="match status" value="1"/>
</dbReference>
<protein>
    <submittedName>
        <fullName evidence="4">Carbaryl hydrolase</fullName>
    </submittedName>
</protein>
<feature type="region of interest" description="Disordered" evidence="2">
    <location>
        <begin position="1"/>
        <end position="23"/>
    </location>
</feature>
<organism evidence="4">
    <name type="scientific">Arthrobacter sp. RC100</name>
    <dbReference type="NCBI Taxonomy" id="189516"/>
    <lineage>
        <taxon>Bacteria</taxon>
        <taxon>Bacillati</taxon>
        <taxon>Actinomycetota</taxon>
        <taxon>Actinomycetes</taxon>
        <taxon>Micrococcales</taxon>
        <taxon>Micrococcaceae</taxon>
        <taxon>Arthrobacter</taxon>
    </lineage>
</organism>